<evidence type="ECO:0000313" key="2">
    <source>
        <dbReference type="Proteomes" id="UP000054560"/>
    </source>
</evidence>
<name>A0A0L0G4F0_9EUKA</name>
<proteinExistence type="predicted"/>
<protein>
    <submittedName>
        <fullName evidence="1">Uncharacterized protein</fullName>
    </submittedName>
</protein>
<evidence type="ECO:0000313" key="1">
    <source>
        <dbReference type="EMBL" id="KNC83935.1"/>
    </source>
</evidence>
<dbReference type="AlphaFoldDB" id="A0A0L0G4F0"/>
<dbReference type="GeneID" id="25904333"/>
<accession>A0A0L0G4F0</accession>
<dbReference type="Proteomes" id="UP000054560">
    <property type="component" value="Unassembled WGS sequence"/>
</dbReference>
<dbReference type="RefSeq" id="XP_014157837.1">
    <property type="nucleotide sequence ID" value="XM_014302362.1"/>
</dbReference>
<keyword evidence="2" id="KW-1185">Reference proteome</keyword>
<dbReference type="EMBL" id="KQ241799">
    <property type="protein sequence ID" value="KNC83935.1"/>
    <property type="molecule type" value="Genomic_DNA"/>
</dbReference>
<reference evidence="1 2" key="1">
    <citation type="submission" date="2011-02" db="EMBL/GenBank/DDBJ databases">
        <title>The Genome Sequence of Sphaeroforma arctica JP610.</title>
        <authorList>
            <consortium name="The Broad Institute Genome Sequencing Platform"/>
            <person name="Russ C."/>
            <person name="Cuomo C."/>
            <person name="Young S.K."/>
            <person name="Zeng Q."/>
            <person name="Gargeya S."/>
            <person name="Alvarado L."/>
            <person name="Berlin A."/>
            <person name="Chapman S.B."/>
            <person name="Chen Z."/>
            <person name="Freedman E."/>
            <person name="Gellesch M."/>
            <person name="Goldberg J."/>
            <person name="Griggs A."/>
            <person name="Gujja S."/>
            <person name="Heilman E."/>
            <person name="Heiman D."/>
            <person name="Howarth C."/>
            <person name="Mehta T."/>
            <person name="Neiman D."/>
            <person name="Pearson M."/>
            <person name="Roberts A."/>
            <person name="Saif S."/>
            <person name="Shea T."/>
            <person name="Shenoy N."/>
            <person name="Sisk P."/>
            <person name="Stolte C."/>
            <person name="Sykes S."/>
            <person name="White J."/>
            <person name="Yandava C."/>
            <person name="Burger G."/>
            <person name="Gray M.W."/>
            <person name="Holland P.W.H."/>
            <person name="King N."/>
            <person name="Lang F.B.F."/>
            <person name="Roger A.J."/>
            <person name="Ruiz-Trillo I."/>
            <person name="Haas B."/>
            <person name="Nusbaum C."/>
            <person name="Birren B."/>
        </authorList>
    </citation>
    <scope>NUCLEOTIDE SEQUENCE [LARGE SCALE GENOMIC DNA]</scope>
    <source>
        <strain evidence="1 2">JP610</strain>
    </source>
</reference>
<organism evidence="1 2">
    <name type="scientific">Sphaeroforma arctica JP610</name>
    <dbReference type="NCBI Taxonomy" id="667725"/>
    <lineage>
        <taxon>Eukaryota</taxon>
        <taxon>Ichthyosporea</taxon>
        <taxon>Ichthyophonida</taxon>
        <taxon>Sphaeroforma</taxon>
    </lineage>
</organism>
<sequence length="112" mass="12698">MLASTCTTTIRDGMKMSQKYIIYASKRLLHNTHHTHFKPPHSNVCRIGAPSIVLSPSPRGVVTTLLQNGIRAYSTRIDPRELDMIEKQINMVEREHCRDAETTIGSNERSVH</sequence>
<gene>
    <name evidence="1" type="ORF">SARC_03829</name>
</gene>
<feature type="non-terminal residue" evidence="1">
    <location>
        <position position="112"/>
    </location>
</feature>